<dbReference type="Proteomes" id="UP001213000">
    <property type="component" value="Unassembled WGS sequence"/>
</dbReference>
<gene>
    <name evidence="1" type="ORF">NP233_g10078</name>
</gene>
<dbReference type="EMBL" id="JANIEX010000976">
    <property type="protein sequence ID" value="KAJ3561630.1"/>
    <property type="molecule type" value="Genomic_DNA"/>
</dbReference>
<accession>A0AAD5VPW0</accession>
<comment type="caution">
    <text evidence="1">The sequence shown here is derived from an EMBL/GenBank/DDBJ whole genome shotgun (WGS) entry which is preliminary data.</text>
</comment>
<organism evidence="1 2">
    <name type="scientific">Leucocoprinus birnbaumii</name>
    <dbReference type="NCBI Taxonomy" id="56174"/>
    <lineage>
        <taxon>Eukaryota</taxon>
        <taxon>Fungi</taxon>
        <taxon>Dikarya</taxon>
        <taxon>Basidiomycota</taxon>
        <taxon>Agaricomycotina</taxon>
        <taxon>Agaricomycetes</taxon>
        <taxon>Agaricomycetidae</taxon>
        <taxon>Agaricales</taxon>
        <taxon>Agaricineae</taxon>
        <taxon>Agaricaceae</taxon>
        <taxon>Leucocoprinus</taxon>
    </lineage>
</organism>
<dbReference type="AlphaFoldDB" id="A0AAD5VPW0"/>
<keyword evidence="2" id="KW-1185">Reference proteome</keyword>
<protein>
    <submittedName>
        <fullName evidence="1">Uncharacterized protein</fullName>
    </submittedName>
</protein>
<evidence type="ECO:0000313" key="2">
    <source>
        <dbReference type="Proteomes" id="UP001213000"/>
    </source>
</evidence>
<name>A0AAD5VPW0_9AGAR</name>
<reference evidence="1" key="1">
    <citation type="submission" date="2022-07" db="EMBL/GenBank/DDBJ databases">
        <title>Genome Sequence of Leucocoprinus birnbaumii.</title>
        <authorList>
            <person name="Buettner E."/>
        </authorList>
    </citation>
    <scope>NUCLEOTIDE SEQUENCE</scope>
    <source>
        <strain evidence="1">VT141</strain>
    </source>
</reference>
<sequence>MLDRLDRSLFSELKEFIFRPGGNTSSRLTYEARDTIRFQTTSEVYSLHSLVSSITFPCNSSSDRTEHRRQTMPLWEFLVLATDAHHALGDYNATQNNCSTFAETLMQAAAAWTNGVIRIWQQLTSGAPVLCRSCNDRNRKCTPINFKIQKDSSVISPSRARCARFMRAISAETLEKFDALCWGEYFRELAHGECGRNPAFQRRLMDYDYDR</sequence>
<evidence type="ECO:0000313" key="1">
    <source>
        <dbReference type="EMBL" id="KAJ3561630.1"/>
    </source>
</evidence>
<proteinExistence type="predicted"/>